<protein>
    <submittedName>
        <fullName evidence="2">Uncharacterized protein</fullName>
    </submittedName>
</protein>
<name>A0AAV1SZB0_9STRA</name>
<dbReference type="AlphaFoldDB" id="A0AAV1SZB0"/>
<evidence type="ECO:0000313" key="3">
    <source>
        <dbReference type="Proteomes" id="UP001162060"/>
    </source>
</evidence>
<comment type="caution">
    <text evidence="2">The sequence shown here is derived from an EMBL/GenBank/DDBJ whole genome shotgun (WGS) entry which is preliminary data.</text>
</comment>
<accession>A0AAV1SZB0</accession>
<feature type="compositionally biased region" description="Gly residues" evidence="1">
    <location>
        <begin position="1"/>
        <end position="11"/>
    </location>
</feature>
<sequence length="64" mass="7229">MAVSGYGCGGGTREELQDEGDRITGMAENLTTYWTERLTTFMYMCTLMPLMTEVTAYCTERVIE</sequence>
<evidence type="ECO:0000313" key="2">
    <source>
        <dbReference type="EMBL" id="CAK7893598.1"/>
    </source>
</evidence>
<feature type="region of interest" description="Disordered" evidence="1">
    <location>
        <begin position="1"/>
        <end position="22"/>
    </location>
</feature>
<gene>
    <name evidence="2" type="ORF">PM001_LOCUS634</name>
</gene>
<organism evidence="2 3">
    <name type="scientific">Peronospora matthiolae</name>
    <dbReference type="NCBI Taxonomy" id="2874970"/>
    <lineage>
        <taxon>Eukaryota</taxon>
        <taxon>Sar</taxon>
        <taxon>Stramenopiles</taxon>
        <taxon>Oomycota</taxon>
        <taxon>Peronosporomycetes</taxon>
        <taxon>Peronosporales</taxon>
        <taxon>Peronosporaceae</taxon>
        <taxon>Peronospora</taxon>
    </lineage>
</organism>
<dbReference type="EMBL" id="CAKLBY020000003">
    <property type="protein sequence ID" value="CAK7893598.1"/>
    <property type="molecule type" value="Genomic_DNA"/>
</dbReference>
<proteinExistence type="predicted"/>
<dbReference type="Proteomes" id="UP001162060">
    <property type="component" value="Unassembled WGS sequence"/>
</dbReference>
<feature type="compositionally biased region" description="Basic and acidic residues" evidence="1">
    <location>
        <begin position="12"/>
        <end position="22"/>
    </location>
</feature>
<reference evidence="2" key="1">
    <citation type="submission" date="2024-01" db="EMBL/GenBank/DDBJ databases">
        <authorList>
            <person name="Webb A."/>
        </authorList>
    </citation>
    <scope>NUCLEOTIDE SEQUENCE</scope>
    <source>
        <strain evidence="2">Pm1</strain>
    </source>
</reference>
<evidence type="ECO:0000256" key="1">
    <source>
        <dbReference type="SAM" id="MobiDB-lite"/>
    </source>
</evidence>